<keyword evidence="2" id="KW-1185">Reference proteome</keyword>
<dbReference type="AlphaFoldDB" id="A0A3M7Q3S3"/>
<accession>A0A3M7Q3S3</accession>
<reference evidence="1 2" key="1">
    <citation type="journal article" date="2018" name="Sci. Rep.">
        <title>Genomic signatures of local adaptation to the degree of environmental predictability in rotifers.</title>
        <authorList>
            <person name="Franch-Gras L."/>
            <person name="Hahn C."/>
            <person name="Garcia-Roger E.M."/>
            <person name="Carmona M.J."/>
            <person name="Serra M."/>
            <person name="Gomez A."/>
        </authorList>
    </citation>
    <scope>NUCLEOTIDE SEQUENCE [LARGE SCALE GENOMIC DNA]</scope>
    <source>
        <strain evidence="1">HYR1</strain>
    </source>
</reference>
<dbReference type="EMBL" id="REGN01007666">
    <property type="protein sequence ID" value="RNA05598.1"/>
    <property type="molecule type" value="Genomic_DNA"/>
</dbReference>
<organism evidence="1 2">
    <name type="scientific">Brachionus plicatilis</name>
    <name type="common">Marine rotifer</name>
    <name type="synonym">Brachionus muelleri</name>
    <dbReference type="NCBI Taxonomy" id="10195"/>
    <lineage>
        <taxon>Eukaryota</taxon>
        <taxon>Metazoa</taxon>
        <taxon>Spiralia</taxon>
        <taxon>Gnathifera</taxon>
        <taxon>Rotifera</taxon>
        <taxon>Eurotatoria</taxon>
        <taxon>Monogononta</taxon>
        <taxon>Pseudotrocha</taxon>
        <taxon>Ploima</taxon>
        <taxon>Brachionidae</taxon>
        <taxon>Brachionus</taxon>
    </lineage>
</organism>
<evidence type="ECO:0000313" key="1">
    <source>
        <dbReference type="EMBL" id="RNA05598.1"/>
    </source>
</evidence>
<comment type="caution">
    <text evidence="1">The sequence shown here is derived from an EMBL/GenBank/DDBJ whole genome shotgun (WGS) entry which is preliminary data.</text>
</comment>
<proteinExistence type="predicted"/>
<evidence type="ECO:0000313" key="2">
    <source>
        <dbReference type="Proteomes" id="UP000276133"/>
    </source>
</evidence>
<protein>
    <submittedName>
        <fullName evidence="1">Uncharacterized protein</fullName>
    </submittedName>
</protein>
<dbReference type="Proteomes" id="UP000276133">
    <property type="component" value="Unassembled WGS sequence"/>
</dbReference>
<sequence length="186" mass="21770">MALRSKDEEILQDCVYSNFWYLDFNNLKMKNKESNLVTFVQCVTIQSQVGIYILKRHMEAFLQDMFGFNFMVSFKTTVLPVILVRDLNIHIRSLTDTRLFQLKSTKYKRAVLILNDTWAGNGTRLAIFIKQLIKTNQESNTSQDVEVAQDLEKSIIGLENTNTFEKDLSFLIFECLDILHHHHLIF</sequence>
<name>A0A3M7Q3S3_BRAPC</name>
<gene>
    <name evidence="1" type="ORF">BpHYR1_052597</name>
</gene>